<dbReference type="EMBL" id="JAYWIO010000006">
    <property type="protein sequence ID" value="KAK7255993.1"/>
    <property type="molecule type" value="Genomic_DNA"/>
</dbReference>
<dbReference type="InterPro" id="IPR050232">
    <property type="entry name" value="FBL13/AtMIF1-like"/>
</dbReference>
<accession>A0AAN9ELC4</accession>
<dbReference type="Proteomes" id="UP001372338">
    <property type="component" value="Unassembled WGS sequence"/>
</dbReference>
<dbReference type="AlphaFoldDB" id="A0AAN9ELC4"/>
<name>A0AAN9ELC4_CROPI</name>
<dbReference type="SUPFAM" id="SSF52047">
    <property type="entry name" value="RNI-like"/>
    <property type="match status" value="1"/>
</dbReference>
<gene>
    <name evidence="2" type="ORF">RIF29_29422</name>
</gene>
<organism evidence="2 3">
    <name type="scientific">Crotalaria pallida</name>
    <name type="common">Smooth rattlebox</name>
    <name type="synonym">Crotalaria striata</name>
    <dbReference type="NCBI Taxonomy" id="3830"/>
    <lineage>
        <taxon>Eukaryota</taxon>
        <taxon>Viridiplantae</taxon>
        <taxon>Streptophyta</taxon>
        <taxon>Embryophyta</taxon>
        <taxon>Tracheophyta</taxon>
        <taxon>Spermatophyta</taxon>
        <taxon>Magnoliopsida</taxon>
        <taxon>eudicotyledons</taxon>
        <taxon>Gunneridae</taxon>
        <taxon>Pentapetalae</taxon>
        <taxon>rosids</taxon>
        <taxon>fabids</taxon>
        <taxon>Fabales</taxon>
        <taxon>Fabaceae</taxon>
        <taxon>Papilionoideae</taxon>
        <taxon>50 kb inversion clade</taxon>
        <taxon>genistoids sensu lato</taxon>
        <taxon>core genistoids</taxon>
        <taxon>Crotalarieae</taxon>
        <taxon>Crotalaria</taxon>
    </lineage>
</organism>
<proteinExistence type="predicted"/>
<dbReference type="PANTHER" id="PTHR31900:SF30">
    <property type="entry name" value="SUPERFAMILY PROTEIN, PUTATIVE-RELATED"/>
    <property type="match status" value="1"/>
</dbReference>
<reference evidence="2 3" key="1">
    <citation type="submission" date="2024-01" db="EMBL/GenBank/DDBJ databases">
        <title>The genomes of 5 underutilized Papilionoideae crops provide insights into root nodulation and disease resistanc.</title>
        <authorList>
            <person name="Yuan L."/>
        </authorList>
    </citation>
    <scope>NUCLEOTIDE SEQUENCE [LARGE SCALE GENOMIC DNA]</scope>
    <source>
        <strain evidence="2">ZHUSHIDOU_FW_LH</strain>
        <tissue evidence="2">Leaf</tissue>
    </source>
</reference>
<protein>
    <recommendedName>
        <fullName evidence="1">FBD domain-containing protein</fullName>
    </recommendedName>
</protein>
<dbReference type="InterPro" id="IPR006566">
    <property type="entry name" value="FBD"/>
</dbReference>
<dbReference type="Pfam" id="PF08387">
    <property type="entry name" value="FBD"/>
    <property type="match status" value="1"/>
</dbReference>
<dbReference type="PANTHER" id="PTHR31900">
    <property type="entry name" value="F-BOX/RNI SUPERFAMILY PROTEIN-RELATED"/>
    <property type="match status" value="1"/>
</dbReference>
<sequence length="169" mass="19093">MKLPSGVPGSRTLVVLKLSGLSFNDIFIGDFPSLKIMHLTCVDFSERGHLVQLLLGCPILEHLHVDCVLVKNPSMHNPEDKEWVHQEYVPECFSSHLEKCTIINYGGHEGELRFAKYVMQKAKVLCTMRICSETDSNPLVFEMLYNAGELIDQPWWSISRMQDGATITG</sequence>
<evidence type="ECO:0000259" key="1">
    <source>
        <dbReference type="Pfam" id="PF08387"/>
    </source>
</evidence>
<dbReference type="InterPro" id="IPR013101">
    <property type="entry name" value="LRR_PRU1-like"/>
</dbReference>
<evidence type="ECO:0000313" key="2">
    <source>
        <dbReference type="EMBL" id="KAK7255993.1"/>
    </source>
</evidence>
<feature type="domain" description="FBD" evidence="1">
    <location>
        <begin position="87"/>
        <end position="130"/>
    </location>
</feature>
<evidence type="ECO:0000313" key="3">
    <source>
        <dbReference type="Proteomes" id="UP001372338"/>
    </source>
</evidence>
<dbReference type="Pfam" id="PF07723">
    <property type="entry name" value="LRR_2"/>
    <property type="match status" value="1"/>
</dbReference>
<keyword evidence="3" id="KW-1185">Reference proteome</keyword>
<comment type="caution">
    <text evidence="2">The sequence shown here is derived from an EMBL/GenBank/DDBJ whole genome shotgun (WGS) entry which is preliminary data.</text>
</comment>